<dbReference type="RefSeq" id="WP_122189541.1">
    <property type="nucleotide sequence ID" value="NZ_RFFH01000008.1"/>
</dbReference>
<protein>
    <submittedName>
        <fullName evidence="1">Sulfotransferase</fullName>
    </submittedName>
</protein>
<dbReference type="PANTHER" id="PTHR36451">
    <property type="entry name" value="PAPS-DEPENDENT SULFOTRANSFERASE STF3"/>
    <property type="match status" value="1"/>
</dbReference>
<dbReference type="GO" id="GO:0016740">
    <property type="term" value="F:transferase activity"/>
    <property type="evidence" value="ECO:0007669"/>
    <property type="project" value="UniProtKB-KW"/>
</dbReference>
<gene>
    <name evidence="1" type="ORF">EBN03_19730</name>
</gene>
<name>A0A3M2L4S0_9NOCA</name>
<evidence type="ECO:0000313" key="2">
    <source>
        <dbReference type="Proteomes" id="UP000279275"/>
    </source>
</evidence>
<reference evidence="1 2" key="1">
    <citation type="submission" date="2018-10" db="EMBL/GenBank/DDBJ databases">
        <title>Isolation from cow dung.</title>
        <authorList>
            <person name="Ling L."/>
        </authorList>
    </citation>
    <scope>NUCLEOTIDE SEQUENCE [LARGE SCALE GENOMIC DNA]</scope>
    <source>
        <strain evidence="1 2">NEAU-LL90</strain>
    </source>
</reference>
<dbReference type="AlphaFoldDB" id="A0A3M2L4S0"/>
<dbReference type="PANTHER" id="PTHR36451:SF1">
    <property type="entry name" value="OMEGA-HYDROXY-BETA-DIHYDROMENAQUINONE-9 SULFOTRANSFERASE STF3"/>
    <property type="match status" value="1"/>
</dbReference>
<dbReference type="Gene3D" id="3.40.50.300">
    <property type="entry name" value="P-loop containing nucleotide triphosphate hydrolases"/>
    <property type="match status" value="1"/>
</dbReference>
<dbReference type="Proteomes" id="UP000279275">
    <property type="component" value="Unassembled WGS sequence"/>
</dbReference>
<accession>A0A3M2L4S0</accession>
<proteinExistence type="predicted"/>
<dbReference type="InterPro" id="IPR052736">
    <property type="entry name" value="Stf3_sulfotransferase"/>
</dbReference>
<dbReference type="EMBL" id="RFFH01000008">
    <property type="protein sequence ID" value="RMI30875.1"/>
    <property type="molecule type" value="Genomic_DNA"/>
</dbReference>
<dbReference type="Pfam" id="PF13469">
    <property type="entry name" value="Sulfotransfer_3"/>
    <property type="match status" value="1"/>
</dbReference>
<organism evidence="1 2">
    <name type="scientific">Nocardia stercoris</name>
    <dbReference type="NCBI Taxonomy" id="2483361"/>
    <lineage>
        <taxon>Bacteria</taxon>
        <taxon>Bacillati</taxon>
        <taxon>Actinomycetota</taxon>
        <taxon>Actinomycetes</taxon>
        <taxon>Mycobacteriales</taxon>
        <taxon>Nocardiaceae</taxon>
        <taxon>Nocardia</taxon>
    </lineage>
</organism>
<keyword evidence="2" id="KW-1185">Reference proteome</keyword>
<keyword evidence="1" id="KW-0808">Transferase</keyword>
<dbReference type="InterPro" id="IPR027417">
    <property type="entry name" value="P-loop_NTPase"/>
</dbReference>
<dbReference type="SUPFAM" id="SSF52540">
    <property type="entry name" value="P-loop containing nucleoside triphosphate hydrolases"/>
    <property type="match status" value="1"/>
</dbReference>
<sequence length="378" mass="42240">MTARINVGTVDDLHASATKVVGLTDFGADSDYREALGVLLESYQRDAGLTELGSKMNRYFLRGALAARALSEAGFKANPGYADTVIDRPIFVTGLPRTGTTALHRLLAADPQHQALEMWLADFPQPRPPRDTWADNPIYQALDAGFAQHRVEHPEFMGVHYMSAAEVEECWQLLRQNVTSISYESLAYLPTYSQWLRGQDWTNSYARHKKNLQLIGLGDTRRWVLKNPSHLFALDALMAVYPDALVIQTHRDPLQVIGSSCSLSEQAAEGWSTAFTPERIGSTQLELWSRGLREFTTARAKYDPAQFLDIDFEDLRADPMGTVDKIYSSFGLERTEAGIAAMRALDDESKSGDRRPVHNYTLETYGLTEAQVRDAFAS</sequence>
<dbReference type="OrthoDB" id="9777890at2"/>
<comment type="caution">
    <text evidence="1">The sequence shown here is derived from an EMBL/GenBank/DDBJ whole genome shotgun (WGS) entry which is preliminary data.</text>
</comment>
<evidence type="ECO:0000313" key="1">
    <source>
        <dbReference type="EMBL" id="RMI30875.1"/>
    </source>
</evidence>